<keyword evidence="1" id="KW-0472">Membrane</keyword>
<accession>A0A382LCT2</accession>
<dbReference type="AlphaFoldDB" id="A0A382LCT2"/>
<keyword evidence="1" id="KW-0812">Transmembrane</keyword>
<evidence type="ECO:0000313" key="2">
    <source>
        <dbReference type="EMBL" id="SVC32952.1"/>
    </source>
</evidence>
<keyword evidence="1" id="KW-1133">Transmembrane helix</keyword>
<feature type="transmembrane region" description="Helical" evidence="1">
    <location>
        <begin position="6"/>
        <end position="26"/>
    </location>
</feature>
<proteinExistence type="predicted"/>
<protein>
    <submittedName>
        <fullName evidence="2">Uncharacterized protein</fullName>
    </submittedName>
</protein>
<organism evidence="2">
    <name type="scientific">marine metagenome</name>
    <dbReference type="NCBI Taxonomy" id="408172"/>
    <lineage>
        <taxon>unclassified sequences</taxon>
        <taxon>metagenomes</taxon>
        <taxon>ecological metagenomes</taxon>
    </lineage>
</organism>
<feature type="non-terminal residue" evidence="2">
    <location>
        <position position="37"/>
    </location>
</feature>
<evidence type="ECO:0000256" key="1">
    <source>
        <dbReference type="SAM" id="Phobius"/>
    </source>
</evidence>
<name>A0A382LCT2_9ZZZZ</name>
<reference evidence="2" key="1">
    <citation type="submission" date="2018-05" db="EMBL/GenBank/DDBJ databases">
        <authorList>
            <person name="Lanie J.A."/>
            <person name="Ng W.-L."/>
            <person name="Kazmierczak K.M."/>
            <person name="Andrzejewski T.M."/>
            <person name="Davidsen T.M."/>
            <person name="Wayne K.J."/>
            <person name="Tettelin H."/>
            <person name="Glass J.I."/>
            <person name="Rusch D."/>
            <person name="Podicherti R."/>
            <person name="Tsui H.-C.T."/>
            <person name="Winkler M.E."/>
        </authorList>
    </citation>
    <scope>NUCLEOTIDE SEQUENCE</scope>
</reference>
<dbReference type="EMBL" id="UINC01085422">
    <property type="protein sequence ID" value="SVC32952.1"/>
    <property type="molecule type" value="Genomic_DNA"/>
</dbReference>
<gene>
    <name evidence="2" type="ORF">METZ01_LOCUS285806</name>
</gene>
<sequence length="37" mass="4267">MTSNEIILLILIILIVLVGFNIYLNLKKTSEKNVHQK</sequence>